<evidence type="ECO:0000256" key="10">
    <source>
        <dbReference type="ARBA" id="ARBA00022991"/>
    </source>
</evidence>
<dbReference type="GO" id="GO:0016020">
    <property type="term" value="C:membrane"/>
    <property type="evidence" value="ECO:0007669"/>
    <property type="project" value="UniProtKB-SubCell"/>
</dbReference>
<dbReference type="FunFam" id="3.30.200.20:FF:000329">
    <property type="entry name" value="PAS domain-containing protein tyrosine kinase"/>
    <property type="match status" value="1"/>
</dbReference>
<feature type="compositionally biased region" description="Low complexity" evidence="16">
    <location>
        <begin position="81"/>
        <end position="90"/>
    </location>
</feature>
<evidence type="ECO:0000256" key="11">
    <source>
        <dbReference type="ARBA" id="ARBA00023136"/>
    </source>
</evidence>
<dbReference type="InterPro" id="IPR035965">
    <property type="entry name" value="PAS-like_dom_sf"/>
</dbReference>
<dbReference type="GO" id="GO:0009881">
    <property type="term" value="F:photoreceptor activity"/>
    <property type="evidence" value="ECO:0007669"/>
    <property type="project" value="UniProtKB-KW"/>
</dbReference>
<feature type="compositionally biased region" description="Polar residues" evidence="16">
    <location>
        <begin position="46"/>
        <end position="60"/>
    </location>
</feature>
<evidence type="ECO:0000256" key="7">
    <source>
        <dbReference type="ARBA" id="ARBA00022741"/>
    </source>
</evidence>
<accession>A0A4S8J8I2</accession>
<feature type="region of interest" description="Disordered" evidence="16">
    <location>
        <begin position="277"/>
        <end position="348"/>
    </location>
</feature>
<dbReference type="InterPro" id="IPR000014">
    <property type="entry name" value="PAS"/>
</dbReference>
<comment type="catalytic activity">
    <reaction evidence="14">
        <text>L-seryl-[protein] + ATP = O-phospho-L-seryl-[protein] + ADP + H(+)</text>
        <dbReference type="Rhea" id="RHEA:17989"/>
        <dbReference type="Rhea" id="RHEA-COMP:9863"/>
        <dbReference type="Rhea" id="RHEA-COMP:11604"/>
        <dbReference type="ChEBI" id="CHEBI:15378"/>
        <dbReference type="ChEBI" id="CHEBI:29999"/>
        <dbReference type="ChEBI" id="CHEBI:30616"/>
        <dbReference type="ChEBI" id="CHEBI:83421"/>
        <dbReference type="ChEBI" id="CHEBI:456216"/>
        <dbReference type="EC" id="2.7.11.1"/>
    </reaction>
</comment>
<evidence type="ECO:0000259" key="18">
    <source>
        <dbReference type="PROSITE" id="PS50112"/>
    </source>
</evidence>
<evidence type="ECO:0000256" key="14">
    <source>
        <dbReference type="ARBA" id="ARBA00048679"/>
    </source>
</evidence>
<feature type="compositionally biased region" description="Polar residues" evidence="16">
    <location>
        <begin position="731"/>
        <end position="752"/>
    </location>
</feature>
<keyword evidence="5" id="KW-0716">Sensory transduction</keyword>
<evidence type="ECO:0000313" key="19">
    <source>
        <dbReference type="EMBL" id="THU56962.1"/>
    </source>
</evidence>
<keyword evidence="7" id="KW-0547">Nucleotide-binding</keyword>
<dbReference type="Gene3D" id="1.10.510.10">
    <property type="entry name" value="Transferase(Phosphotransferase) domain 1"/>
    <property type="match status" value="1"/>
</dbReference>
<gene>
    <name evidence="19" type="ORF">C4D60_Mb11t22730</name>
</gene>
<dbReference type="PRINTS" id="PR00109">
    <property type="entry name" value="TYRKINASE"/>
</dbReference>
<dbReference type="PROSITE" id="PS50011">
    <property type="entry name" value="PROTEIN_KINASE_DOM"/>
    <property type="match status" value="1"/>
</dbReference>
<sequence>METPAEELLKKIKELEAGHARLKQEMSKLMHVNDGGARRLNRGRSHSVSPQRTVTSPQRRNSGRFEGSRFFGHSSSLQRESPGASSSADGAAGIGLSERQYLNILQSMGQSVHIFDLDGRIIYWNRSAENLYGYAASEALGQNAIELLVDAHNFNIVGHIVQCVTMGESWTGKFPVKNKSGECFLVISTNTPFYDDDDDSLAGIICVSRLAILSNLYRVTSFCQPHCKSPKKRFYKQWWFYSSTAYPNCYCIQNYQPESPKQATKVTNKVRCRIKPGENNLEREIGNRDSQSSDHDAMSSDHKEDGASSGSSTSRGEVPPCASGKPSAVVEEISPGKATKVNNDEDDGKTSFFKIISKTEALFANRGILSPWKGHNQDDNDAENRLVWPWLHGDQENDYSYPKSSESATKTENQATENNRTGNNEASGSWSSLNINSTSSISNCGSTSSTVVHKVDIDTDCLDYEILWEDLTIGEQIGQGSSGTVYHALWYGSDVAVQLFSRQEYSDEVILSFRQEVSLVKRLRHPNILLFMGAVTSPCHLCIVTEFLPRGSLFHLLQKNTGRMDWRRRIHMALDIARGINYLHHSSPPIIHRDLKSSNLLVDKNWTVKVGDFGPSRLKHETYFITKTGKGMPQWMAPEVLRNEPSDEKSDVYSYGVILWELVTEKIPWDNLNSMQVVAAVGFMNQRLHLPKDLDPHWVSIIESCWNSEPKCRPTFQELIERFKDLQRQHAIQSHLQRATPSETTQTTTKMSSQERNDFD</sequence>
<dbReference type="GO" id="GO:0006355">
    <property type="term" value="P:regulation of DNA-templated transcription"/>
    <property type="evidence" value="ECO:0007669"/>
    <property type="project" value="InterPro"/>
</dbReference>
<proteinExistence type="predicted"/>
<dbReference type="SMART" id="SM00220">
    <property type="entry name" value="S_TKc"/>
    <property type="match status" value="1"/>
</dbReference>
<dbReference type="Proteomes" id="UP000317650">
    <property type="component" value="Chromosome 11"/>
</dbReference>
<dbReference type="InterPro" id="IPR051681">
    <property type="entry name" value="Ser/Thr_Kinases-Pseudokinases"/>
</dbReference>
<dbReference type="EMBL" id="PYDT01000007">
    <property type="protein sequence ID" value="THU56962.1"/>
    <property type="molecule type" value="Genomic_DNA"/>
</dbReference>
<evidence type="ECO:0000256" key="15">
    <source>
        <dbReference type="SAM" id="Coils"/>
    </source>
</evidence>
<name>A0A4S8J8I2_MUSBA</name>
<evidence type="ECO:0000256" key="13">
    <source>
        <dbReference type="ARBA" id="ARBA00047899"/>
    </source>
</evidence>
<protein>
    <recommendedName>
        <fullName evidence="2">non-specific serine/threonine protein kinase</fullName>
        <ecNumber evidence="2">2.7.11.1</ecNumber>
    </recommendedName>
</protein>
<keyword evidence="11" id="KW-0472">Membrane</keyword>
<dbReference type="SUPFAM" id="SSF55785">
    <property type="entry name" value="PYP-like sensor domain (PAS domain)"/>
    <property type="match status" value="1"/>
</dbReference>
<dbReference type="FunFam" id="1.10.510.10:FF:000476">
    <property type="entry name" value="PAS domain-containing protein tyrosine kinase family protein"/>
    <property type="match status" value="1"/>
</dbReference>
<dbReference type="InterPro" id="IPR008271">
    <property type="entry name" value="Ser/Thr_kinase_AS"/>
</dbReference>
<keyword evidence="3" id="KW-0723">Serine/threonine-protein kinase</keyword>
<feature type="domain" description="Protein kinase" evidence="17">
    <location>
        <begin position="471"/>
        <end position="733"/>
    </location>
</feature>
<dbReference type="Gene3D" id="3.30.200.20">
    <property type="entry name" value="Phosphorylase Kinase, domain 1"/>
    <property type="match status" value="1"/>
</dbReference>
<evidence type="ECO:0000256" key="4">
    <source>
        <dbReference type="ARBA" id="ARBA00022543"/>
    </source>
</evidence>
<feature type="compositionally biased region" description="Polar residues" evidence="16">
    <location>
        <begin position="402"/>
        <end position="426"/>
    </location>
</feature>
<dbReference type="InterPro" id="IPR001245">
    <property type="entry name" value="Ser-Thr/Tyr_kinase_cat_dom"/>
</dbReference>
<dbReference type="GO" id="GO:0004674">
    <property type="term" value="F:protein serine/threonine kinase activity"/>
    <property type="evidence" value="ECO:0007669"/>
    <property type="project" value="UniProtKB-KW"/>
</dbReference>
<feature type="compositionally biased region" description="Basic and acidic residues" evidence="16">
    <location>
        <begin position="280"/>
        <end position="306"/>
    </location>
</feature>
<feature type="coiled-coil region" evidence="15">
    <location>
        <begin position="5"/>
        <end position="32"/>
    </location>
</feature>
<feature type="region of interest" description="Disordered" evidence="16">
    <location>
        <begin position="731"/>
        <end position="760"/>
    </location>
</feature>
<dbReference type="Gene3D" id="3.30.450.20">
    <property type="entry name" value="PAS domain"/>
    <property type="match status" value="1"/>
</dbReference>
<evidence type="ECO:0000256" key="1">
    <source>
        <dbReference type="ARBA" id="ARBA00004370"/>
    </source>
</evidence>
<dbReference type="Pfam" id="PF00989">
    <property type="entry name" value="PAS"/>
    <property type="match status" value="1"/>
</dbReference>
<keyword evidence="6" id="KW-0808">Transferase</keyword>
<dbReference type="InterPro" id="IPR000719">
    <property type="entry name" value="Prot_kinase_dom"/>
</dbReference>
<evidence type="ECO:0000256" key="6">
    <source>
        <dbReference type="ARBA" id="ARBA00022679"/>
    </source>
</evidence>
<evidence type="ECO:0000256" key="5">
    <source>
        <dbReference type="ARBA" id="ARBA00022606"/>
    </source>
</evidence>
<dbReference type="SMART" id="SM00091">
    <property type="entry name" value="PAS"/>
    <property type="match status" value="1"/>
</dbReference>
<keyword evidence="15" id="KW-0175">Coiled coil</keyword>
<evidence type="ECO:0000256" key="3">
    <source>
        <dbReference type="ARBA" id="ARBA00022527"/>
    </source>
</evidence>
<feature type="region of interest" description="Disordered" evidence="16">
    <location>
        <begin position="398"/>
        <end position="429"/>
    </location>
</feature>
<dbReference type="PANTHER" id="PTHR44329:SF47">
    <property type="entry name" value="SERINE_THREONINE-PROTEIN KINASE ROCO5-RELATED"/>
    <property type="match status" value="1"/>
</dbReference>
<evidence type="ECO:0000256" key="16">
    <source>
        <dbReference type="SAM" id="MobiDB-lite"/>
    </source>
</evidence>
<dbReference type="InterPro" id="IPR013767">
    <property type="entry name" value="PAS_fold"/>
</dbReference>
<organism evidence="19 20">
    <name type="scientific">Musa balbisiana</name>
    <name type="common">Banana</name>
    <dbReference type="NCBI Taxonomy" id="52838"/>
    <lineage>
        <taxon>Eukaryota</taxon>
        <taxon>Viridiplantae</taxon>
        <taxon>Streptophyta</taxon>
        <taxon>Embryophyta</taxon>
        <taxon>Tracheophyta</taxon>
        <taxon>Spermatophyta</taxon>
        <taxon>Magnoliopsida</taxon>
        <taxon>Liliopsida</taxon>
        <taxon>Zingiberales</taxon>
        <taxon>Musaceae</taxon>
        <taxon>Musa</taxon>
    </lineage>
</organism>
<dbReference type="InterPro" id="IPR011009">
    <property type="entry name" value="Kinase-like_dom_sf"/>
</dbReference>
<dbReference type="GO" id="GO:0005524">
    <property type="term" value="F:ATP binding"/>
    <property type="evidence" value="ECO:0007669"/>
    <property type="project" value="UniProtKB-KW"/>
</dbReference>
<keyword evidence="12" id="KW-0675">Receptor</keyword>
<dbReference type="PROSITE" id="PS50112">
    <property type="entry name" value="PAS"/>
    <property type="match status" value="1"/>
</dbReference>
<comment type="catalytic activity">
    <reaction evidence="13">
        <text>L-threonyl-[protein] + ATP = O-phospho-L-threonyl-[protein] + ADP + H(+)</text>
        <dbReference type="Rhea" id="RHEA:46608"/>
        <dbReference type="Rhea" id="RHEA-COMP:11060"/>
        <dbReference type="Rhea" id="RHEA-COMP:11605"/>
        <dbReference type="ChEBI" id="CHEBI:15378"/>
        <dbReference type="ChEBI" id="CHEBI:30013"/>
        <dbReference type="ChEBI" id="CHEBI:30616"/>
        <dbReference type="ChEBI" id="CHEBI:61977"/>
        <dbReference type="ChEBI" id="CHEBI:456216"/>
        <dbReference type="EC" id="2.7.11.1"/>
    </reaction>
</comment>
<comment type="caution">
    <text evidence="19">The sequence shown here is derived from an EMBL/GenBank/DDBJ whole genome shotgun (WGS) entry which is preliminary data.</text>
</comment>
<dbReference type="CDD" id="cd13999">
    <property type="entry name" value="STKc_MAP3K-like"/>
    <property type="match status" value="1"/>
</dbReference>
<feature type="domain" description="PAS" evidence="18">
    <location>
        <begin position="97"/>
        <end position="145"/>
    </location>
</feature>
<dbReference type="Pfam" id="PF07714">
    <property type="entry name" value="PK_Tyr_Ser-Thr"/>
    <property type="match status" value="1"/>
</dbReference>
<evidence type="ECO:0000256" key="2">
    <source>
        <dbReference type="ARBA" id="ARBA00012513"/>
    </source>
</evidence>
<evidence type="ECO:0000256" key="9">
    <source>
        <dbReference type="ARBA" id="ARBA00022840"/>
    </source>
</evidence>
<evidence type="ECO:0000256" key="12">
    <source>
        <dbReference type="ARBA" id="ARBA00023170"/>
    </source>
</evidence>
<keyword evidence="8" id="KW-0418">Kinase</keyword>
<evidence type="ECO:0000259" key="17">
    <source>
        <dbReference type="PROSITE" id="PS50011"/>
    </source>
</evidence>
<keyword evidence="9" id="KW-0067">ATP-binding</keyword>
<reference evidence="19 20" key="1">
    <citation type="journal article" date="2019" name="Nat. Plants">
        <title>Genome sequencing of Musa balbisiana reveals subgenome evolution and function divergence in polyploid bananas.</title>
        <authorList>
            <person name="Yao X."/>
        </authorList>
    </citation>
    <scope>NUCLEOTIDE SEQUENCE [LARGE SCALE GENOMIC DNA]</scope>
    <source>
        <strain evidence="20">cv. DH-PKW</strain>
        <tissue evidence="19">Leaves</tissue>
    </source>
</reference>
<keyword evidence="4" id="KW-0600">Photoreceptor protein</keyword>
<dbReference type="PANTHER" id="PTHR44329">
    <property type="entry name" value="SERINE/THREONINE-PROTEIN KINASE TNNI3K-RELATED"/>
    <property type="match status" value="1"/>
</dbReference>
<keyword evidence="10" id="KW-0157">Chromophore</keyword>
<keyword evidence="20" id="KW-1185">Reference proteome</keyword>
<dbReference type="PROSITE" id="PS00108">
    <property type="entry name" value="PROTEIN_KINASE_ST"/>
    <property type="match status" value="1"/>
</dbReference>
<evidence type="ECO:0000256" key="8">
    <source>
        <dbReference type="ARBA" id="ARBA00022777"/>
    </source>
</evidence>
<dbReference type="SUPFAM" id="SSF56112">
    <property type="entry name" value="Protein kinase-like (PK-like)"/>
    <property type="match status" value="1"/>
</dbReference>
<dbReference type="AlphaFoldDB" id="A0A4S8J8I2"/>
<feature type="region of interest" description="Disordered" evidence="16">
    <location>
        <begin position="33"/>
        <end position="90"/>
    </location>
</feature>
<comment type="subcellular location">
    <subcellularLocation>
        <location evidence="1">Membrane</location>
    </subcellularLocation>
</comment>
<dbReference type="STRING" id="52838.A0A4S8J8I2"/>
<dbReference type="EC" id="2.7.11.1" evidence="2"/>
<dbReference type="NCBIfam" id="TIGR00229">
    <property type="entry name" value="sensory_box"/>
    <property type="match status" value="1"/>
</dbReference>
<evidence type="ECO:0000313" key="20">
    <source>
        <dbReference type="Proteomes" id="UP000317650"/>
    </source>
</evidence>
<dbReference type="CDD" id="cd00130">
    <property type="entry name" value="PAS"/>
    <property type="match status" value="1"/>
</dbReference>